<dbReference type="PANTHER" id="PTHR16484">
    <property type="entry name" value="PARTITIONING DEFECTIVE 3 RELATED"/>
    <property type="match status" value="1"/>
</dbReference>
<evidence type="ECO:0000256" key="1">
    <source>
        <dbReference type="ARBA" id="ARBA00005358"/>
    </source>
</evidence>
<feature type="region of interest" description="Disordered" evidence="5">
    <location>
        <begin position="636"/>
        <end position="753"/>
    </location>
</feature>
<dbReference type="Pfam" id="PF00595">
    <property type="entry name" value="PDZ"/>
    <property type="match status" value="2"/>
</dbReference>
<evidence type="ECO:0000259" key="6">
    <source>
        <dbReference type="PROSITE" id="PS50106"/>
    </source>
</evidence>
<reference evidence="7" key="1">
    <citation type="submission" date="2025-08" db="UniProtKB">
        <authorList>
            <consortium name="Ensembl"/>
        </authorList>
    </citation>
    <scope>IDENTIFICATION</scope>
</reference>
<feature type="compositionally biased region" description="Acidic residues" evidence="5">
    <location>
        <begin position="688"/>
        <end position="697"/>
    </location>
</feature>
<feature type="compositionally biased region" description="Polar residues" evidence="5">
    <location>
        <begin position="766"/>
        <end position="780"/>
    </location>
</feature>
<dbReference type="CDD" id="cd06691">
    <property type="entry name" value="PDZ1_Par3-like"/>
    <property type="match status" value="1"/>
</dbReference>
<dbReference type="GeneTree" id="ENSGT00950000183214"/>
<feature type="compositionally biased region" description="Basic residues" evidence="5">
    <location>
        <begin position="896"/>
        <end position="913"/>
    </location>
</feature>
<feature type="region of interest" description="Disordered" evidence="5">
    <location>
        <begin position="322"/>
        <end position="387"/>
    </location>
</feature>
<feature type="compositionally biased region" description="Acidic residues" evidence="5">
    <location>
        <begin position="840"/>
        <end position="851"/>
    </location>
</feature>
<dbReference type="Gene3D" id="2.30.42.10">
    <property type="match status" value="3"/>
</dbReference>
<dbReference type="FunFam" id="2.30.42.10:FF:000078">
    <property type="entry name" value="Partitioning defective 3 homolog B"/>
    <property type="match status" value="1"/>
</dbReference>
<dbReference type="InterPro" id="IPR036034">
    <property type="entry name" value="PDZ_sf"/>
</dbReference>
<dbReference type="SUPFAM" id="SSF50156">
    <property type="entry name" value="PDZ domain-like"/>
    <property type="match status" value="3"/>
</dbReference>
<dbReference type="Gene3D" id="3.10.20.90">
    <property type="entry name" value="Phosphatidylinositol 3-kinase Catalytic Subunit, Chain A, domain 1"/>
    <property type="match status" value="1"/>
</dbReference>
<accession>A0A9J8B1T0</accession>
<feature type="compositionally biased region" description="Low complexity" evidence="5">
    <location>
        <begin position="658"/>
        <end position="669"/>
    </location>
</feature>
<dbReference type="OMA" id="IKVIPYC"/>
<dbReference type="GO" id="GO:0008104">
    <property type="term" value="P:intracellular protein localization"/>
    <property type="evidence" value="ECO:0007669"/>
    <property type="project" value="TreeGrafter"/>
</dbReference>
<dbReference type="Ensembl" id="ENSCCRT00000177298.1">
    <property type="protein sequence ID" value="ENSCCRP00000151599.1"/>
    <property type="gene ID" value="ENSCCRG00000024157.2"/>
</dbReference>
<dbReference type="AlphaFoldDB" id="A0A9J8B1T0"/>
<dbReference type="CDD" id="cd23058">
    <property type="entry name" value="PDZ2_Par3-like"/>
    <property type="match status" value="1"/>
</dbReference>
<dbReference type="SMART" id="SM00228">
    <property type="entry name" value="PDZ"/>
    <property type="match status" value="3"/>
</dbReference>
<dbReference type="PANTHER" id="PTHR16484:SF4">
    <property type="entry name" value="PARTITIONING DEFECTIVE 3 HOMOLOG B"/>
    <property type="match status" value="1"/>
</dbReference>
<dbReference type="GO" id="GO:0005912">
    <property type="term" value="C:adherens junction"/>
    <property type="evidence" value="ECO:0007669"/>
    <property type="project" value="TreeGrafter"/>
</dbReference>
<reference evidence="7" key="2">
    <citation type="submission" date="2025-09" db="UniProtKB">
        <authorList>
            <consortium name="Ensembl"/>
        </authorList>
    </citation>
    <scope>IDENTIFICATION</scope>
</reference>
<feature type="compositionally biased region" description="Pro residues" evidence="5">
    <location>
        <begin position="1120"/>
        <end position="1129"/>
    </location>
</feature>
<dbReference type="InterPro" id="IPR001478">
    <property type="entry name" value="PDZ"/>
</dbReference>
<evidence type="ECO:0000313" key="7">
    <source>
        <dbReference type="Ensembl" id="ENSCCRP00000151599.1"/>
    </source>
</evidence>
<dbReference type="GO" id="GO:0030010">
    <property type="term" value="P:establishment of cell polarity"/>
    <property type="evidence" value="ECO:0007669"/>
    <property type="project" value="TreeGrafter"/>
</dbReference>
<dbReference type="InterPro" id="IPR021922">
    <property type="entry name" value="Par3/HAL_N"/>
</dbReference>
<keyword evidence="4" id="KW-0131">Cell cycle</keyword>
<protein>
    <submittedName>
        <fullName evidence="7">Par-3 family cell polarity regulator beta a</fullName>
    </submittedName>
</protein>
<feature type="region of interest" description="Disordered" evidence="5">
    <location>
        <begin position="129"/>
        <end position="186"/>
    </location>
</feature>
<feature type="compositionally biased region" description="Basic and acidic residues" evidence="5">
    <location>
        <begin position="886"/>
        <end position="895"/>
    </location>
</feature>
<feature type="compositionally biased region" description="Basic and acidic residues" evidence="5">
    <location>
        <begin position="341"/>
        <end position="360"/>
    </location>
</feature>
<feature type="region of interest" description="Disordered" evidence="5">
    <location>
        <begin position="834"/>
        <end position="1076"/>
    </location>
</feature>
<sequence>MKVTVHFGETKIVVPCKDDWMVRDLIDQATQRYKKIIEQDGEFLVRTLHVEYMDGGILDPDDMLTDLVEDKDKLNAVYEKMELQQRAMVSPGGSVASGRSSPDPSEPELSVLQPYLGSEIVVTPTALKSTTPLSVRSSSDPALAPPLDIISQDPEDPSRPQSTGVGHATTVKGGAMDKPKVDVPNSKTGQFNLSSLTRTVDISADLGPLGIKVTSYCSSLSGRTLGLNIRAIEKNSRSEQEGLFEEDECIVQINDTELIDKSFAQSQEVFRQAMSFPTIRLEVLPVANRLRYEKSLIGQLFNNTEPDPVVPKVKSPFLVHKLKSNTSTPSPEPPASQTPPPKEEEIQPARHTPIETDHRRATPSPPVSASPTLKDRSESPAPKKTPALATLVNMINKKSGKKMKIDLKKGTEGLGFTVVTRDSSLHGPGPIMVKSILPRGAAVKDARLKSGDRILEVNGVDITGRTQEELVAMLRSTKLGETVSLVVGRQEEFLPRELKGEPSGPLLSEDGREQLMFEVPLNDSGSAGLGVSLKGNKSRETGEDLGIFIKSIIHGGAAHKDGRLRINDQLIAVNSESLLGRSNHDAMETLRHSMSTEGNLRGTIQLVVLRALEHSSVQGVRHVHWGPPFVNVVENQESSQTLTRNESPAHQLPNSKHTNSSAPPSTASSRMYEPTSAVNGSHGAQQELPEEDYDEEGFPPPPSDLDLLETNAPHKHQQDRAEMEPVSNMILPINQQNPQRQNVPDYPTNKSSKSMDLVADESNVASIQGQRPEPLSSNGTALGPRLGLQKSSSLESLQTAMEEVSKDEVPFHRPRTHMVRGRGCNLSFRHAIDKSYEGPSEPEDDDSEEDSGRDTPASSSSRQEVDDDKKVKKKKTKKKKEKKTKKKDEPEDLEKKTKKKGFGLLRFGRKNKTKAKELGALSEEEVYKSEPEMFLSKSERNSPAPVRAIFPDVEDDDLDPNYARINNFREPPASSHSPYPPGTPTQNHTQPTLPAPNREPPNEDALEGLYAKVNKQRTAPPKTDSNEERLQQIRNQLQQVRPAPSYDDQTARRRPEYDPSRIRGPDPRMAPRYNDADRLYASVPRRMPMEDYPNQNWANQRDPVHYPNPIYETHQDNYPPRSPRLPVPRPAEATDGYCPSSPAQQRGPVRHDVPPSLNPGARAPPRYDTLKQGNYRAASPDHYGPYGDEQYQDPRQKKPMIGTV</sequence>
<dbReference type="GO" id="GO:0051301">
    <property type="term" value="P:cell division"/>
    <property type="evidence" value="ECO:0007669"/>
    <property type="project" value="UniProtKB-KW"/>
</dbReference>
<evidence type="ECO:0000256" key="3">
    <source>
        <dbReference type="ARBA" id="ARBA00022737"/>
    </source>
</evidence>
<evidence type="ECO:0000256" key="5">
    <source>
        <dbReference type="SAM" id="MobiDB-lite"/>
    </source>
</evidence>
<dbReference type="GO" id="GO:0035091">
    <property type="term" value="F:phosphatidylinositol binding"/>
    <property type="evidence" value="ECO:0007669"/>
    <property type="project" value="TreeGrafter"/>
</dbReference>
<keyword evidence="8" id="KW-1185">Reference proteome</keyword>
<dbReference type="FunFam" id="2.30.42.10:FF:000011">
    <property type="entry name" value="partitioning defective 3 homolog isoform X1"/>
    <property type="match status" value="1"/>
</dbReference>
<dbReference type="Pfam" id="PF12053">
    <property type="entry name" value="Par3_HAL_N_term"/>
    <property type="match status" value="1"/>
</dbReference>
<feature type="compositionally biased region" description="Pro residues" evidence="5">
    <location>
        <begin position="330"/>
        <end position="340"/>
    </location>
</feature>
<keyword evidence="2" id="KW-0132">Cell division</keyword>
<dbReference type="GO" id="GO:0051660">
    <property type="term" value="P:establishment of centrosome localization"/>
    <property type="evidence" value="ECO:0007669"/>
    <property type="project" value="TreeGrafter"/>
</dbReference>
<dbReference type="GO" id="GO:0045197">
    <property type="term" value="P:establishment or maintenance of epithelial cell apical/basal polarity"/>
    <property type="evidence" value="ECO:0007669"/>
    <property type="project" value="TreeGrafter"/>
</dbReference>
<evidence type="ECO:0000313" key="8">
    <source>
        <dbReference type="Proteomes" id="UP001108240"/>
    </source>
</evidence>
<feature type="compositionally biased region" description="Polar residues" evidence="5">
    <location>
        <begin position="636"/>
        <end position="657"/>
    </location>
</feature>
<comment type="similarity">
    <text evidence="1">Belongs to the PAR3 family.</text>
</comment>
<keyword evidence="3" id="KW-0677">Repeat</keyword>
<feature type="region of interest" description="Disordered" evidence="5">
    <location>
        <begin position="88"/>
        <end position="110"/>
    </location>
</feature>
<dbReference type="GO" id="GO:0000226">
    <property type="term" value="P:microtubule cytoskeleton organization"/>
    <property type="evidence" value="ECO:0007669"/>
    <property type="project" value="TreeGrafter"/>
</dbReference>
<evidence type="ECO:0000256" key="2">
    <source>
        <dbReference type="ARBA" id="ARBA00022618"/>
    </source>
</evidence>
<dbReference type="GO" id="GO:0043296">
    <property type="term" value="C:apical junction complex"/>
    <property type="evidence" value="ECO:0007669"/>
    <property type="project" value="TreeGrafter"/>
</dbReference>
<organism evidence="7 8">
    <name type="scientific">Cyprinus carpio carpio</name>
    <dbReference type="NCBI Taxonomy" id="630221"/>
    <lineage>
        <taxon>Eukaryota</taxon>
        <taxon>Metazoa</taxon>
        <taxon>Chordata</taxon>
        <taxon>Craniata</taxon>
        <taxon>Vertebrata</taxon>
        <taxon>Euteleostomi</taxon>
        <taxon>Actinopterygii</taxon>
        <taxon>Neopterygii</taxon>
        <taxon>Teleostei</taxon>
        <taxon>Ostariophysi</taxon>
        <taxon>Cypriniformes</taxon>
        <taxon>Cyprinidae</taxon>
        <taxon>Cyprininae</taxon>
        <taxon>Cyprinus</taxon>
    </lineage>
</organism>
<evidence type="ECO:0000256" key="4">
    <source>
        <dbReference type="ARBA" id="ARBA00023306"/>
    </source>
</evidence>
<proteinExistence type="inferred from homology"/>
<dbReference type="PROSITE" id="PS50106">
    <property type="entry name" value="PDZ"/>
    <property type="match status" value="2"/>
</dbReference>
<feature type="domain" description="PDZ" evidence="6">
    <location>
        <begin position="518"/>
        <end position="593"/>
    </location>
</feature>
<feature type="compositionally biased region" description="Polar residues" evidence="5">
    <location>
        <begin position="733"/>
        <end position="753"/>
    </location>
</feature>
<feature type="region of interest" description="Disordered" evidence="5">
    <location>
        <begin position="766"/>
        <end position="786"/>
    </location>
</feature>
<name>A0A9J8B1T0_CYPCA</name>
<feature type="region of interest" description="Disordered" evidence="5">
    <location>
        <begin position="1091"/>
        <end position="1204"/>
    </location>
</feature>
<dbReference type="GO" id="GO:0005938">
    <property type="term" value="C:cell cortex"/>
    <property type="evidence" value="ECO:0007669"/>
    <property type="project" value="TreeGrafter"/>
</dbReference>
<feature type="domain" description="PDZ" evidence="6">
    <location>
        <begin position="404"/>
        <end position="477"/>
    </location>
</feature>
<feature type="compositionally biased region" description="Basic and acidic residues" evidence="5">
    <location>
        <begin position="1049"/>
        <end position="1066"/>
    </location>
</feature>
<dbReference type="CDD" id="cd23059">
    <property type="entry name" value="PDZ3_Par3-like"/>
    <property type="match status" value="1"/>
</dbReference>
<dbReference type="GO" id="GO:0016324">
    <property type="term" value="C:apical plasma membrane"/>
    <property type="evidence" value="ECO:0007669"/>
    <property type="project" value="TreeGrafter"/>
</dbReference>
<feature type="compositionally biased region" description="Basic residues" evidence="5">
    <location>
        <begin position="871"/>
        <end position="885"/>
    </location>
</feature>
<feature type="compositionally biased region" description="Polar residues" evidence="5">
    <location>
        <begin position="129"/>
        <end position="140"/>
    </location>
</feature>
<dbReference type="Proteomes" id="UP001108240">
    <property type="component" value="Unplaced"/>
</dbReference>
<dbReference type="GO" id="GO:0007155">
    <property type="term" value="P:cell adhesion"/>
    <property type="evidence" value="ECO:0007669"/>
    <property type="project" value="TreeGrafter"/>
</dbReference>
<dbReference type="InterPro" id="IPR052213">
    <property type="entry name" value="PAR3"/>
</dbReference>